<proteinExistence type="predicted"/>
<organism evidence="2 3">
    <name type="scientific">Candidatus Kaiserbacteria bacterium RIFCSPLOWO2_12_FULL_45_26</name>
    <dbReference type="NCBI Taxonomy" id="1798525"/>
    <lineage>
        <taxon>Bacteria</taxon>
        <taxon>Candidatus Kaiseribacteriota</taxon>
    </lineage>
</organism>
<dbReference type="Proteomes" id="UP000177325">
    <property type="component" value="Unassembled WGS sequence"/>
</dbReference>
<dbReference type="EMBL" id="MFMM01000001">
    <property type="protein sequence ID" value="OGG84553.1"/>
    <property type="molecule type" value="Genomic_DNA"/>
</dbReference>
<keyword evidence="1" id="KW-0472">Membrane</keyword>
<name>A0A1F6FFC1_9BACT</name>
<feature type="transmembrane region" description="Helical" evidence="1">
    <location>
        <begin position="21"/>
        <end position="47"/>
    </location>
</feature>
<evidence type="ECO:0000313" key="2">
    <source>
        <dbReference type="EMBL" id="OGG84553.1"/>
    </source>
</evidence>
<accession>A0A1F6FFC1</accession>
<protein>
    <submittedName>
        <fullName evidence="2">Uncharacterized protein</fullName>
    </submittedName>
</protein>
<evidence type="ECO:0000256" key="1">
    <source>
        <dbReference type="SAM" id="Phobius"/>
    </source>
</evidence>
<gene>
    <name evidence="2" type="ORF">A3G90_00480</name>
</gene>
<keyword evidence="1" id="KW-1133">Transmembrane helix</keyword>
<evidence type="ECO:0000313" key="3">
    <source>
        <dbReference type="Proteomes" id="UP000177325"/>
    </source>
</evidence>
<comment type="caution">
    <text evidence="2">The sequence shown here is derived from an EMBL/GenBank/DDBJ whole genome shotgun (WGS) entry which is preliminary data.</text>
</comment>
<dbReference type="STRING" id="1798525.A3G90_00480"/>
<reference evidence="2 3" key="1">
    <citation type="journal article" date="2016" name="Nat. Commun.">
        <title>Thousands of microbial genomes shed light on interconnected biogeochemical processes in an aquifer system.</title>
        <authorList>
            <person name="Anantharaman K."/>
            <person name="Brown C.T."/>
            <person name="Hug L.A."/>
            <person name="Sharon I."/>
            <person name="Castelle C.J."/>
            <person name="Probst A.J."/>
            <person name="Thomas B.C."/>
            <person name="Singh A."/>
            <person name="Wilkins M.J."/>
            <person name="Karaoz U."/>
            <person name="Brodie E.L."/>
            <person name="Williams K.H."/>
            <person name="Hubbard S.S."/>
            <person name="Banfield J.F."/>
        </authorList>
    </citation>
    <scope>NUCLEOTIDE SEQUENCE [LARGE SCALE GENOMIC DNA]</scope>
</reference>
<sequence>MINLIPPVVRKVVIKEYWTRVISVFLFVVSLVGFGIFVFALPVYVLVSDQVDVYAQSAAEASKRVAEYDLSSGALIRANKMAQKIFELREVDKFTEAVTLLESLQSTDIKIKTFNFDRVKGEISPVMISGDATTRQALADFRDRLLRQPEISDVVLPISNLAKDRDIKFSISVVFKTTE</sequence>
<dbReference type="AlphaFoldDB" id="A0A1F6FFC1"/>
<keyword evidence="1" id="KW-0812">Transmembrane</keyword>